<organism evidence="4 5">
    <name type="scientific">Halobaculum magnesiiphilum</name>
    <dbReference type="NCBI Taxonomy" id="1017351"/>
    <lineage>
        <taxon>Archaea</taxon>
        <taxon>Methanobacteriati</taxon>
        <taxon>Methanobacteriota</taxon>
        <taxon>Stenosarchaea group</taxon>
        <taxon>Halobacteria</taxon>
        <taxon>Halobacteriales</taxon>
        <taxon>Haloferacaceae</taxon>
        <taxon>Halobaculum</taxon>
    </lineage>
</organism>
<evidence type="ECO:0000259" key="2">
    <source>
        <dbReference type="Pfam" id="PF01978"/>
    </source>
</evidence>
<dbReference type="PANTHER" id="PTHR34293:SF1">
    <property type="entry name" value="HTH-TYPE TRANSCRIPTIONAL REGULATOR TRMBL2"/>
    <property type="match status" value="1"/>
</dbReference>
<evidence type="ECO:0000313" key="4">
    <source>
        <dbReference type="EMBL" id="QZP37557.1"/>
    </source>
</evidence>
<proteinExistence type="predicted"/>
<keyword evidence="5" id="KW-1185">Reference proteome</keyword>
<dbReference type="Pfam" id="PF24217">
    <property type="entry name" value="DUF7436"/>
    <property type="match status" value="1"/>
</dbReference>
<dbReference type="Proteomes" id="UP000826254">
    <property type="component" value="Chromosome"/>
</dbReference>
<dbReference type="Pfam" id="PF01978">
    <property type="entry name" value="TrmB"/>
    <property type="match status" value="1"/>
</dbReference>
<feature type="coiled-coil region" evidence="1">
    <location>
        <begin position="72"/>
        <end position="103"/>
    </location>
</feature>
<feature type="domain" description="Transcription regulator TrmB N-terminal" evidence="2">
    <location>
        <begin position="4"/>
        <end position="71"/>
    </location>
</feature>
<evidence type="ECO:0000259" key="3">
    <source>
        <dbReference type="Pfam" id="PF24217"/>
    </source>
</evidence>
<reference evidence="4 5" key="1">
    <citation type="journal article" date="2021" name="Int. J. Syst. Evol. Microbiol.">
        <title>Halobaculum halophilum sp. nov. and Halobaculum salinum sp. nov., isolated from salt lake and saline soil.</title>
        <authorList>
            <person name="Cui H.L."/>
            <person name="Shi X.W."/>
            <person name="Yin X.M."/>
            <person name="Yang X.Y."/>
            <person name="Hou J."/>
            <person name="Zhu L."/>
        </authorList>
    </citation>
    <scope>NUCLEOTIDE SEQUENCE [LARGE SCALE GENOMIC DNA]</scope>
    <source>
        <strain evidence="4 5">NBRC 109044</strain>
    </source>
</reference>
<dbReference type="InterPro" id="IPR051797">
    <property type="entry name" value="TrmB-like"/>
</dbReference>
<dbReference type="KEGG" id="hmp:K6T50_14985"/>
<name>A0A8T8WCG8_9EURY</name>
<evidence type="ECO:0000313" key="5">
    <source>
        <dbReference type="Proteomes" id="UP000826254"/>
    </source>
</evidence>
<dbReference type="GeneID" id="67179473"/>
<dbReference type="PANTHER" id="PTHR34293">
    <property type="entry name" value="HTH-TYPE TRANSCRIPTIONAL REGULATOR TRMBL2"/>
    <property type="match status" value="1"/>
</dbReference>
<dbReference type="AlphaFoldDB" id="A0A8T8WCG8"/>
<protein>
    <submittedName>
        <fullName evidence="4">TrmB family transcriptional regulator</fullName>
    </submittedName>
</protein>
<dbReference type="InterPro" id="IPR036390">
    <property type="entry name" value="WH_DNA-bd_sf"/>
</dbReference>
<dbReference type="SUPFAM" id="SSF56024">
    <property type="entry name" value="Phospholipase D/nuclease"/>
    <property type="match status" value="1"/>
</dbReference>
<dbReference type="SUPFAM" id="SSF46785">
    <property type="entry name" value="Winged helix' DNA-binding domain"/>
    <property type="match status" value="1"/>
</dbReference>
<accession>A0A8T8WCG8</accession>
<gene>
    <name evidence="4" type="ORF">K6T50_14985</name>
</gene>
<dbReference type="InterPro" id="IPR055859">
    <property type="entry name" value="DUF7436"/>
</dbReference>
<dbReference type="Gene3D" id="1.10.10.10">
    <property type="entry name" value="Winged helix-like DNA-binding domain superfamily/Winged helix DNA-binding domain"/>
    <property type="match status" value="1"/>
</dbReference>
<dbReference type="InterPro" id="IPR036388">
    <property type="entry name" value="WH-like_DNA-bd_sf"/>
</dbReference>
<keyword evidence="1" id="KW-0175">Coiled coil</keyword>
<dbReference type="RefSeq" id="WP_222607366.1">
    <property type="nucleotide sequence ID" value="NZ_CP081958.1"/>
</dbReference>
<dbReference type="EMBL" id="CP081958">
    <property type="protein sequence ID" value="QZP37557.1"/>
    <property type="molecule type" value="Genomic_DNA"/>
</dbReference>
<evidence type="ECO:0000256" key="1">
    <source>
        <dbReference type="SAM" id="Coils"/>
    </source>
</evidence>
<feature type="domain" description="DUF7436" evidence="3">
    <location>
        <begin position="109"/>
        <end position="265"/>
    </location>
</feature>
<dbReference type="InterPro" id="IPR002831">
    <property type="entry name" value="Tscrpt_reg_TrmB_N"/>
</dbReference>
<sequence length="267" mass="29157">MADLRDLGLSEYESRAYRALLDAGPATAKELSDASGVPMGRVYDVLNSLERHRLARSQAASRPKKYLAVEPDAALDRLLEEKKRELDEQAEQYEAVVDELSTELEAGDPPDEQFWTAALGPEDTADLLLERLSAADDRVVMIAAAPASGLDIGAVGEAIAEELEAALERGVDVSLLLSEELPAQLPESVGDRYFDRMADHPNFTVRTAPGLRGTFTLVDDAEVCMEVPSPVDPDESFAMIDLKDPEFAGDVRRAFRERWAEASPLGL</sequence>